<dbReference type="Gene3D" id="3.10.290.10">
    <property type="entry name" value="RNA-binding S4 domain"/>
    <property type="match status" value="1"/>
</dbReference>
<reference evidence="6" key="1">
    <citation type="submission" date="2023-07" db="EMBL/GenBank/DDBJ databases">
        <title>Genome content predicts the carbon catabolic preferences of heterotrophic bacteria.</title>
        <authorList>
            <person name="Gralka M."/>
        </authorList>
    </citation>
    <scope>NUCLEOTIDE SEQUENCE</scope>
    <source>
        <strain evidence="6">I2M16</strain>
    </source>
</reference>
<accession>A0AAW7XKX2</accession>
<dbReference type="PANTHER" id="PTHR32319">
    <property type="entry name" value="BACTERIAL HEMOLYSIN-LIKE PROTEIN"/>
    <property type="match status" value="1"/>
</dbReference>
<feature type="domain" description="RNA-binding S4" evidence="4">
    <location>
        <begin position="2"/>
        <end position="30"/>
    </location>
</feature>
<evidence type="ECO:0000313" key="6">
    <source>
        <dbReference type="EMBL" id="MDO6453919.1"/>
    </source>
</evidence>
<dbReference type="PIRSF" id="PIRSF005578">
    <property type="entry name" value="TlyA"/>
    <property type="match status" value="1"/>
</dbReference>
<name>A0AAW7XKX2_9GAMM</name>
<comment type="caution">
    <text evidence="6">The sequence shown here is derived from an EMBL/GenBank/DDBJ whole genome shotgun (WGS) entry which is preliminary data.</text>
</comment>
<protein>
    <submittedName>
        <fullName evidence="6">TlyA family RNA methyltransferase</fullName>
    </submittedName>
</protein>
<dbReference type="Pfam" id="PF01728">
    <property type="entry name" value="FtsJ"/>
    <property type="match status" value="1"/>
</dbReference>
<dbReference type="InterPro" id="IPR002942">
    <property type="entry name" value="S4_RNA-bd"/>
</dbReference>
<dbReference type="EMBL" id="JAUOPG010000006">
    <property type="protein sequence ID" value="MDO6453919.1"/>
    <property type="molecule type" value="Genomic_DNA"/>
</dbReference>
<comment type="similarity">
    <text evidence="2">Belongs to the TlyA family.</text>
</comment>
<dbReference type="RefSeq" id="WP_075171939.1">
    <property type="nucleotide sequence ID" value="NZ_JAUOPG010000006.1"/>
</dbReference>
<keyword evidence="6" id="KW-0489">Methyltransferase</keyword>
<dbReference type="CDD" id="cd02440">
    <property type="entry name" value="AdoMet_MTases"/>
    <property type="match status" value="1"/>
</dbReference>
<dbReference type="InterPro" id="IPR004538">
    <property type="entry name" value="Hemolysin_A/TlyA"/>
</dbReference>
<dbReference type="PROSITE" id="PS50889">
    <property type="entry name" value="S4"/>
    <property type="match status" value="1"/>
</dbReference>
<evidence type="ECO:0000256" key="3">
    <source>
        <dbReference type="PROSITE-ProRule" id="PRU00182"/>
    </source>
</evidence>
<dbReference type="NCBIfam" id="TIGR00478">
    <property type="entry name" value="tly"/>
    <property type="match status" value="1"/>
</dbReference>
<dbReference type="GO" id="GO:0008168">
    <property type="term" value="F:methyltransferase activity"/>
    <property type="evidence" value="ECO:0007669"/>
    <property type="project" value="UniProtKB-KW"/>
</dbReference>
<dbReference type="CDD" id="cd00165">
    <property type="entry name" value="S4"/>
    <property type="match status" value="1"/>
</dbReference>
<keyword evidence="1 3" id="KW-0694">RNA-binding</keyword>
<organism evidence="6 7">
    <name type="scientific">Neptunomonas phycophila</name>
    <dbReference type="NCBI Taxonomy" id="1572645"/>
    <lineage>
        <taxon>Bacteria</taxon>
        <taxon>Pseudomonadati</taxon>
        <taxon>Pseudomonadota</taxon>
        <taxon>Gammaproteobacteria</taxon>
        <taxon>Oceanospirillales</taxon>
        <taxon>Oceanospirillaceae</taxon>
        <taxon>Neptunomonas</taxon>
    </lineage>
</organism>
<evidence type="ECO:0000259" key="4">
    <source>
        <dbReference type="Pfam" id="PF01479"/>
    </source>
</evidence>
<dbReference type="SUPFAM" id="SSF53335">
    <property type="entry name" value="S-adenosyl-L-methionine-dependent methyltransferases"/>
    <property type="match status" value="1"/>
</dbReference>
<evidence type="ECO:0000259" key="5">
    <source>
        <dbReference type="Pfam" id="PF01728"/>
    </source>
</evidence>
<dbReference type="Proteomes" id="UP001169862">
    <property type="component" value="Unassembled WGS sequence"/>
</dbReference>
<sequence length="254" mass="27472">MQRADVLLVERQQAKTRTHAQRLIKQGHVLLKTGTTTQPLTKVGLKVSPDCELIVTAQPDKYVSRGAIKLEGALADFGIEVTGKVAIDVGQSTGGFTDCLLQHGAKAVVGIEVGHDQLDVSLRNDPRVTCYEGMNARSLPADLLEHTLPRGKGFDIAVMDVSFISQTKILPSLTPLLKSNGHLISLVKPQFEVGKAGIGKGGIVKDASLFLQVEHVIRTTCQELNLKVLGYMESPITGGDGNREFLLWAQKNND</sequence>
<dbReference type="InterPro" id="IPR002877">
    <property type="entry name" value="RNA_MeTrfase_FtsJ_dom"/>
</dbReference>
<dbReference type="Pfam" id="PF01479">
    <property type="entry name" value="S4"/>
    <property type="match status" value="1"/>
</dbReference>
<proteinExistence type="inferred from homology"/>
<evidence type="ECO:0000313" key="7">
    <source>
        <dbReference type="Proteomes" id="UP001169862"/>
    </source>
</evidence>
<dbReference type="Gene3D" id="3.40.50.150">
    <property type="entry name" value="Vaccinia Virus protein VP39"/>
    <property type="match status" value="1"/>
</dbReference>
<dbReference type="SUPFAM" id="SSF55174">
    <property type="entry name" value="Alpha-L RNA-binding motif"/>
    <property type="match status" value="1"/>
</dbReference>
<evidence type="ECO:0000256" key="2">
    <source>
        <dbReference type="ARBA" id="ARBA00029460"/>
    </source>
</evidence>
<keyword evidence="6" id="KW-0808">Transferase</keyword>
<dbReference type="AlphaFoldDB" id="A0AAW7XKX2"/>
<dbReference type="GO" id="GO:0003723">
    <property type="term" value="F:RNA binding"/>
    <property type="evidence" value="ECO:0007669"/>
    <property type="project" value="UniProtKB-KW"/>
</dbReference>
<dbReference type="InterPro" id="IPR047048">
    <property type="entry name" value="TlyA"/>
</dbReference>
<feature type="domain" description="Ribosomal RNA methyltransferase FtsJ" evidence="5">
    <location>
        <begin position="62"/>
        <end position="250"/>
    </location>
</feature>
<dbReference type="InterPro" id="IPR029063">
    <property type="entry name" value="SAM-dependent_MTases_sf"/>
</dbReference>
<dbReference type="InterPro" id="IPR036986">
    <property type="entry name" value="S4_RNA-bd_sf"/>
</dbReference>
<evidence type="ECO:0000256" key="1">
    <source>
        <dbReference type="ARBA" id="ARBA00022884"/>
    </source>
</evidence>
<dbReference type="PANTHER" id="PTHR32319:SF0">
    <property type="entry name" value="BACTERIAL HEMOLYSIN-LIKE PROTEIN"/>
    <property type="match status" value="1"/>
</dbReference>
<gene>
    <name evidence="6" type="ORF">Q4490_10115</name>
</gene>
<dbReference type="GO" id="GO:0032259">
    <property type="term" value="P:methylation"/>
    <property type="evidence" value="ECO:0007669"/>
    <property type="project" value="UniProtKB-KW"/>
</dbReference>